<name>A0A0N0ZVN8_CHRID</name>
<dbReference type="AlphaFoldDB" id="A0A0N0ZVN8"/>
<dbReference type="RefSeq" id="WP_062699774.1">
    <property type="nucleotide sequence ID" value="NZ_LJOD01000007.1"/>
</dbReference>
<evidence type="ECO:0000313" key="2">
    <source>
        <dbReference type="Proteomes" id="UP000037953"/>
    </source>
</evidence>
<dbReference type="EMBL" id="LJOD01000007">
    <property type="protein sequence ID" value="KPE51007.1"/>
    <property type="molecule type" value="Genomic_DNA"/>
</dbReference>
<sequence>MLIVKLSIGEIELTEADIKALKVQIDDYLSGTDETKYNQLKCLTAVEFSEELSKMSDDELVNFTRMHERLLGPPHLTIKFRTEIFRRNGVGYKNVTRYLSGKQRNLLNKLGLKNR</sequence>
<protein>
    <submittedName>
        <fullName evidence="1">Uncharacterized protein</fullName>
    </submittedName>
</protein>
<proteinExistence type="predicted"/>
<dbReference type="Proteomes" id="UP000037953">
    <property type="component" value="Unassembled WGS sequence"/>
</dbReference>
<accession>A0A0N0ZVN8</accession>
<reference evidence="1 2" key="1">
    <citation type="journal article" date="2015" name="Genom Data">
        <title>Draft genome sequence of a multidrug-resistant Chryseobacterium indologenes isolate from Malaysia.</title>
        <authorList>
            <person name="Yu C.Y."/>
            <person name="Ang G.Y."/>
            <person name="Cheng H.J."/>
            <person name="Cheong Y.M."/>
            <person name="Yin W.F."/>
            <person name="Chan K.G."/>
        </authorList>
    </citation>
    <scope>NUCLEOTIDE SEQUENCE [LARGE SCALE GENOMIC DNA]</scope>
    <source>
        <strain evidence="1 2">CI_885</strain>
    </source>
</reference>
<organism evidence="1 2">
    <name type="scientific">Chryseobacterium indologenes</name>
    <name type="common">Flavobacterium indologenes</name>
    <dbReference type="NCBI Taxonomy" id="253"/>
    <lineage>
        <taxon>Bacteria</taxon>
        <taxon>Pseudomonadati</taxon>
        <taxon>Bacteroidota</taxon>
        <taxon>Flavobacteriia</taxon>
        <taxon>Flavobacteriales</taxon>
        <taxon>Weeksellaceae</taxon>
        <taxon>Chryseobacterium group</taxon>
        <taxon>Chryseobacterium</taxon>
    </lineage>
</organism>
<reference evidence="2" key="2">
    <citation type="submission" date="2015-09" db="EMBL/GenBank/DDBJ databases">
        <title>Draft genome sequence of a multidrug-resistant Chryseobacterium indologenes isolate from Malaysia.</title>
        <authorList>
            <person name="Yu C.Y."/>
            <person name="Ang G.Y."/>
            <person name="Chan K.-G."/>
        </authorList>
    </citation>
    <scope>NUCLEOTIDE SEQUENCE [LARGE SCALE GENOMIC DNA]</scope>
    <source>
        <strain evidence="2">CI_885</strain>
    </source>
</reference>
<gene>
    <name evidence="1" type="ORF">AOB46_12535</name>
</gene>
<dbReference type="PATRIC" id="fig|253.9.peg.4358"/>
<evidence type="ECO:0000313" key="1">
    <source>
        <dbReference type="EMBL" id="KPE51007.1"/>
    </source>
</evidence>
<comment type="caution">
    <text evidence="1">The sequence shown here is derived from an EMBL/GenBank/DDBJ whole genome shotgun (WGS) entry which is preliminary data.</text>
</comment>